<dbReference type="HOGENOM" id="CLU_2267971_0_0_1"/>
<dbReference type="Gramene" id="OGLUM02G21720.1">
    <property type="protein sequence ID" value="OGLUM02G21720.1"/>
    <property type="gene ID" value="OGLUM02G21720"/>
</dbReference>
<reference evidence="1" key="2">
    <citation type="submission" date="2018-05" db="EMBL/GenBank/DDBJ databases">
        <title>OgluRS3 (Oryza glumaepatula Reference Sequence Version 3).</title>
        <authorList>
            <person name="Zhang J."/>
            <person name="Kudrna D."/>
            <person name="Lee S."/>
            <person name="Talag J."/>
            <person name="Welchert J."/>
            <person name="Wing R.A."/>
        </authorList>
    </citation>
    <scope>NUCLEOTIDE SEQUENCE [LARGE SCALE GENOMIC DNA]</scope>
</reference>
<dbReference type="EnsemblPlants" id="OGLUM02G21720.1">
    <property type="protein sequence ID" value="OGLUM02G21720.1"/>
    <property type="gene ID" value="OGLUM02G21720"/>
</dbReference>
<proteinExistence type="predicted"/>
<dbReference type="AlphaFoldDB" id="A0A0D9YTZ7"/>
<accession>A0A0D9YTZ7</accession>
<evidence type="ECO:0000313" key="2">
    <source>
        <dbReference type="Proteomes" id="UP000026961"/>
    </source>
</evidence>
<dbReference type="Proteomes" id="UP000026961">
    <property type="component" value="Chromosome 2"/>
</dbReference>
<reference evidence="1" key="1">
    <citation type="submission" date="2015-04" db="UniProtKB">
        <authorList>
            <consortium name="EnsemblPlants"/>
        </authorList>
    </citation>
    <scope>IDENTIFICATION</scope>
</reference>
<name>A0A0D9YTZ7_9ORYZ</name>
<evidence type="ECO:0000313" key="1">
    <source>
        <dbReference type="EnsemblPlants" id="OGLUM02G21720.1"/>
    </source>
</evidence>
<sequence length="103" mass="10667">MSGCSLVAVVVAASAVASRGHSPLLSLFLQSAQLRTQHQFLGVPSARGRVAGREARRRRTTVKGERTSASAGVWCAAAVEVADAASGRLSASQAGTIVSREYK</sequence>
<protein>
    <submittedName>
        <fullName evidence="1">Uncharacterized protein</fullName>
    </submittedName>
</protein>
<organism evidence="1">
    <name type="scientific">Oryza glumipatula</name>
    <dbReference type="NCBI Taxonomy" id="40148"/>
    <lineage>
        <taxon>Eukaryota</taxon>
        <taxon>Viridiplantae</taxon>
        <taxon>Streptophyta</taxon>
        <taxon>Embryophyta</taxon>
        <taxon>Tracheophyta</taxon>
        <taxon>Spermatophyta</taxon>
        <taxon>Magnoliopsida</taxon>
        <taxon>Liliopsida</taxon>
        <taxon>Poales</taxon>
        <taxon>Poaceae</taxon>
        <taxon>BOP clade</taxon>
        <taxon>Oryzoideae</taxon>
        <taxon>Oryzeae</taxon>
        <taxon>Oryzinae</taxon>
        <taxon>Oryza</taxon>
    </lineage>
</organism>
<keyword evidence="2" id="KW-1185">Reference proteome</keyword>